<dbReference type="EMBL" id="JBBWWR010000003">
    <property type="protein sequence ID" value="KAK8969534.1"/>
    <property type="molecule type" value="Genomic_DNA"/>
</dbReference>
<dbReference type="PANTHER" id="PTHR33493:SF2">
    <property type="entry name" value="LATE EMBRYOGENESIS ABUNDANT PROTEIN 46"/>
    <property type="match status" value="1"/>
</dbReference>
<dbReference type="PANTHER" id="PTHR33493">
    <property type="entry name" value="LATE EMBRYOGENESIS ABUNDANT PROTEIN 6-RELATED"/>
    <property type="match status" value="1"/>
</dbReference>
<sequence length="124" mass="12807">MQSGKKMATDVSASAKAGMEKAAATAQEKVEKMATMDPMAKERAEMKKEERKREAEMKKQTTQHDSAARKEIEARHAGVGGLSVPGTGPGGPTGGVTDLNPEGVHPAAGTGTNPAGHETGGRLI</sequence>
<feature type="compositionally biased region" description="Gly residues" evidence="2">
    <location>
        <begin position="78"/>
        <end position="94"/>
    </location>
</feature>
<evidence type="ECO:0000313" key="3">
    <source>
        <dbReference type="EMBL" id="KAK8969534.1"/>
    </source>
</evidence>
<gene>
    <name evidence="3" type="ORF">KSP40_PGU002628</name>
</gene>
<reference evidence="3 4" key="1">
    <citation type="journal article" date="2022" name="Nat. Plants">
        <title>Genomes of leafy and leafless Platanthera orchids illuminate the evolution of mycoheterotrophy.</title>
        <authorList>
            <person name="Li M.H."/>
            <person name="Liu K.W."/>
            <person name="Li Z."/>
            <person name="Lu H.C."/>
            <person name="Ye Q.L."/>
            <person name="Zhang D."/>
            <person name="Wang J.Y."/>
            <person name="Li Y.F."/>
            <person name="Zhong Z.M."/>
            <person name="Liu X."/>
            <person name="Yu X."/>
            <person name="Liu D.K."/>
            <person name="Tu X.D."/>
            <person name="Liu B."/>
            <person name="Hao Y."/>
            <person name="Liao X.Y."/>
            <person name="Jiang Y.T."/>
            <person name="Sun W.H."/>
            <person name="Chen J."/>
            <person name="Chen Y.Q."/>
            <person name="Ai Y."/>
            <person name="Zhai J.W."/>
            <person name="Wu S.S."/>
            <person name="Zhou Z."/>
            <person name="Hsiao Y.Y."/>
            <person name="Wu W.L."/>
            <person name="Chen Y.Y."/>
            <person name="Lin Y.F."/>
            <person name="Hsu J.L."/>
            <person name="Li C.Y."/>
            <person name="Wang Z.W."/>
            <person name="Zhao X."/>
            <person name="Zhong W.Y."/>
            <person name="Ma X.K."/>
            <person name="Ma L."/>
            <person name="Huang J."/>
            <person name="Chen G.Z."/>
            <person name="Huang M.Z."/>
            <person name="Huang L."/>
            <person name="Peng D.H."/>
            <person name="Luo Y.B."/>
            <person name="Zou S.Q."/>
            <person name="Chen S.P."/>
            <person name="Lan S."/>
            <person name="Tsai W.C."/>
            <person name="Van de Peer Y."/>
            <person name="Liu Z.J."/>
        </authorList>
    </citation>
    <scope>NUCLEOTIDE SEQUENCE [LARGE SCALE GENOMIC DNA]</scope>
    <source>
        <strain evidence="3">Lor288</strain>
    </source>
</reference>
<dbReference type="Pfam" id="PF03760">
    <property type="entry name" value="LEA_1"/>
    <property type="match status" value="1"/>
</dbReference>
<dbReference type="InterPro" id="IPR005513">
    <property type="entry name" value="LEA_1"/>
</dbReference>
<name>A0ABR2N0Q6_9ASPA</name>
<keyword evidence="4" id="KW-1185">Reference proteome</keyword>
<comment type="similarity">
    <text evidence="1">Belongs to the LEA type 1 family.</text>
</comment>
<evidence type="ECO:0000256" key="2">
    <source>
        <dbReference type="SAM" id="MobiDB-lite"/>
    </source>
</evidence>
<feature type="compositionally biased region" description="Low complexity" evidence="2">
    <location>
        <begin position="12"/>
        <end position="26"/>
    </location>
</feature>
<accession>A0ABR2N0Q6</accession>
<feature type="region of interest" description="Disordered" evidence="2">
    <location>
        <begin position="1"/>
        <end position="124"/>
    </location>
</feature>
<evidence type="ECO:0000313" key="4">
    <source>
        <dbReference type="Proteomes" id="UP001412067"/>
    </source>
</evidence>
<comment type="caution">
    <text evidence="3">The sequence shown here is derived from an EMBL/GenBank/DDBJ whole genome shotgun (WGS) entry which is preliminary data.</text>
</comment>
<proteinExistence type="inferred from homology"/>
<feature type="compositionally biased region" description="Basic and acidic residues" evidence="2">
    <location>
        <begin position="28"/>
        <end position="59"/>
    </location>
</feature>
<dbReference type="Proteomes" id="UP001412067">
    <property type="component" value="Unassembled WGS sequence"/>
</dbReference>
<evidence type="ECO:0000256" key="1">
    <source>
        <dbReference type="ARBA" id="ARBA00010975"/>
    </source>
</evidence>
<organism evidence="3 4">
    <name type="scientific">Platanthera guangdongensis</name>
    <dbReference type="NCBI Taxonomy" id="2320717"/>
    <lineage>
        <taxon>Eukaryota</taxon>
        <taxon>Viridiplantae</taxon>
        <taxon>Streptophyta</taxon>
        <taxon>Embryophyta</taxon>
        <taxon>Tracheophyta</taxon>
        <taxon>Spermatophyta</taxon>
        <taxon>Magnoliopsida</taxon>
        <taxon>Liliopsida</taxon>
        <taxon>Asparagales</taxon>
        <taxon>Orchidaceae</taxon>
        <taxon>Orchidoideae</taxon>
        <taxon>Orchideae</taxon>
        <taxon>Orchidinae</taxon>
        <taxon>Platanthera</taxon>
    </lineage>
</organism>
<protein>
    <submittedName>
        <fullName evidence="3">Uncharacterized protein</fullName>
    </submittedName>
</protein>
<feature type="compositionally biased region" description="Basic and acidic residues" evidence="2">
    <location>
        <begin position="66"/>
        <end position="76"/>
    </location>
</feature>